<evidence type="ECO:0000256" key="1">
    <source>
        <dbReference type="SAM" id="MobiDB-lite"/>
    </source>
</evidence>
<dbReference type="Proteomes" id="UP000837857">
    <property type="component" value="Chromosome 15"/>
</dbReference>
<feature type="compositionally biased region" description="Basic and acidic residues" evidence="1">
    <location>
        <begin position="308"/>
        <end position="318"/>
    </location>
</feature>
<feature type="region of interest" description="Disordered" evidence="1">
    <location>
        <begin position="388"/>
        <end position="420"/>
    </location>
</feature>
<feature type="compositionally biased region" description="Polar residues" evidence="1">
    <location>
        <begin position="294"/>
        <end position="303"/>
    </location>
</feature>
<name>A0ABN8HXN7_9NEOP</name>
<reference evidence="2" key="1">
    <citation type="submission" date="2022-03" db="EMBL/GenBank/DDBJ databases">
        <authorList>
            <person name="Martin H S."/>
        </authorList>
    </citation>
    <scope>NUCLEOTIDE SEQUENCE</scope>
</reference>
<evidence type="ECO:0000313" key="3">
    <source>
        <dbReference type="Proteomes" id="UP000837857"/>
    </source>
</evidence>
<dbReference type="EMBL" id="OW152827">
    <property type="protein sequence ID" value="CAH2043253.1"/>
    <property type="molecule type" value="Genomic_DNA"/>
</dbReference>
<feature type="region of interest" description="Disordered" evidence="1">
    <location>
        <begin position="209"/>
        <end position="230"/>
    </location>
</feature>
<feature type="non-terminal residue" evidence="2">
    <location>
        <position position="420"/>
    </location>
</feature>
<feature type="region of interest" description="Disordered" evidence="1">
    <location>
        <begin position="294"/>
        <end position="338"/>
    </location>
</feature>
<organism evidence="2 3">
    <name type="scientific">Iphiclides podalirius</name>
    <name type="common">scarce swallowtail</name>
    <dbReference type="NCBI Taxonomy" id="110791"/>
    <lineage>
        <taxon>Eukaryota</taxon>
        <taxon>Metazoa</taxon>
        <taxon>Ecdysozoa</taxon>
        <taxon>Arthropoda</taxon>
        <taxon>Hexapoda</taxon>
        <taxon>Insecta</taxon>
        <taxon>Pterygota</taxon>
        <taxon>Neoptera</taxon>
        <taxon>Endopterygota</taxon>
        <taxon>Lepidoptera</taxon>
        <taxon>Glossata</taxon>
        <taxon>Ditrysia</taxon>
        <taxon>Papilionoidea</taxon>
        <taxon>Papilionidae</taxon>
        <taxon>Papilioninae</taxon>
        <taxon>Iphiclides</taxon>
    </lineage>
</organism>
<keyword evidence="3" id="KW-1185">Reference proteome</keyword>
<feature type="compositionally biased region" description="Polar residues" evidence="1">
    <location>
        <begin position="319"/>
        <end position="329"/>
    </location>
</feature>
<proteinExistence type="predicted"/>
<sequence>MNKKIQDPYTDVVELCALLQCLGFSVKSLDTSDTNASQEGGVRTVVINCQASGLHVVMESHNVSCSCPATSQQQNSGFWQVSGITGGKHFDKESGSALLGYLPKAYRERLTKELLEIVRCIKENNESDLEKPKERESLANKSASMLELKTPEKRLFQLPPGTPTRYRSLDTLTTAKETTDQNLPAPGPLQKHLANDKSMDLMCQRQSTYTLSSTPDSIRRRNKTSSPIQGSENKILESLLAAEKAAEDLRNKLAIIVREYNDDRKHDSSMSSLVLDVSKISVLKGAESSKAQFASSPNLSALGSGTDDYSRSRLKRTESASTSNLANKQGSKEGKVSSKLRRISPNIFKFKKESPSVYKVDKATAHENKSSKLNTLFKPKIATPVRVPKVNLEPSPNLSNSRKKFSHVKSTIPRPSSKKE</sequence>
<protein>
    <submittedName>
        <fullName evidence="2">Uncharacterized protein</fullName>
    </submittedName>
</protein>
<accession>A0ABN8HXN7</accession>
<evidence type="ECO:0000313" key="2">
    <source>
        <dbReference type="EMBL" id="CAH2043253.1"/>
    </source>
</evidence>
<gene>
    <name evidence="2" type="ORF">IPOD504_LOCUS4214</name>
</gene>